<evidence type="ECO:0000256" key="8">
    <source>
        <dbReference type="ARBA" id="ARBA00023242"/>
    </source>
</evidence>
<dbReference type="Pfam" id="PF18444">
    <property type="entry name" value="RRM_9"/>
    <property type="match status" value="1"/>
</dbReference>
<feature type="compositionally biased region" description="Polar residues" evidence="11">
    <location>
        <begin position="59"/>
        <end position="68"/>
    </location>
</feature>
<dbReference type="InterPro" id="IPR040736">
    <property type="entry name" value="Mex67_RRM"/>
</dbReference>
<evidence type="ECO:0000256" key="11">
    <source>
        <dbReference type="SAM" id="MobiDB-lite"/>
    </source>
</evidence>
<evidence type="ECO:0000259" key="13">
    <source>
        <dbReference type="PROSITE" id="PS51281"/>
    </source>
</evidence>
<evidence type="ECO:0000256" key="9">
    <source>
        <dbReference type="ARBA" id="ARBA00055253"/>
    </source>
</evidence>
<dbReference type="EMBL" id="CP138587">
    <property type="protein sequence ID" value="WPH02480.1"/>
    <property type="molecule type" value="Genomic_DNA"/>
</dbReference>
<dbReference type="PROSITE" id="PS50177">
    <property type="entry name" value="NTF2_DOMAIN"/>
    <property type="match status" value="1"/>
</dbReference>
<comment type="subcellular location">
    <subcellularLocation>
        <location evidence="1">Nucleus</location>
    </subcellularLocation>
</comment>
<dbReference type="SMART" id="SM00804">
    <property type="entry name" value="TAP_C"/>
    <property type="match status" value="1"/>
</dbReference>
<dbReference type="CDD" id="cd14342">
    <property type="entry name" value="UBA_TAP-C"/>
    <property type="match status" value="1"/>
</dbReference>
<name>A0AAQ3M7S6_9PEZI</name>
<dbReference type="GO" id="GO:0016973">
    <property type="term" value="P:poly(A)+ mRNA export from nucleus"/>
    <property type="evidence" value="ECO:0007669"/>
    <property type="project" value="TreeGrafter"/>
</dbReference>
<dbReference type="PANTHER" id="PTHR10662">
    <property type="entry name" value="NUCLEAR RNA EXPORT FACTOR"/>
    <property type="match status" value="1"/>
</dbReference>
<dbReference type="GO" id="GO:0003723">
    <property type="term" value="F:RNA binding"/>
    <property type="evidence" value="ECO:0007669"/>
    <property type="project" value="TreeGrafter"/>
</dbReference>
<evidence type="ECO:0000256" key="2">
    <source>
        <dbReference type="ARBA" id="ARBA00009285"/>
    </source>
</evidence>
<evidence type="ECO:0000313" key="14">
    <source>
        <dbReference type="EMBL" id="WPH02480.1"/>
    </source>
</evidence>
<dbReference type="Pfam" id="PF14580">
    <property type="entry name" value="LRR_9"/>
    <property type="match status" value="1"/>
</dbReference>
<dbReference type="InterPro" id="IPR005637">
    <property type="entry name" value="TAP_C_dom"/>
</dbReference>
<keyword evidence="8" id="KW-0539">Nucleus</keyword>
<dbReference type="SUPFAM" id="SSF54427">
    <property type="entry name" value="NTF2-like"/>
    <property type="match status" value="1"/>
</dbReference>
<dbReference type="AlphaFoldDB" id="A0AAQ3M7S6"/>
<dbReference type="Pfam" id="PF03943">
    <property type="entry name" value="TAP_C"/>
    <property type="match status" value="1"/>
</dbReference>
<dbReference type="InterPro" id="IPR032710">
    <property type="entry name" value="NTF2-like_dom_sf"/>
</dbReference>
<keyword evidence="7" id="KW-0509">mRNA transport</keyword>
<dbReference type="InterPro" id="IPR018222">
    <property type="entry name" value="Nuclear_transport_factor_2_euk"/>
</dbReference>
<reference evidence="14 15" key="1">
    <citation type="submission" date="2023-11" db="EMBL/GenBank/DDBJ databases">
        <title>An acidophilic fungus is an integral part of prey digestion in a carnivorous sundew plant.</title>
        <authorList>
            <person name="Tsai I.J."/>
        </authorList>
    </citation>
    <scope>NUCLEOTIDE SEQUENCE [LARGE SCALE GENOMIC DNA]</scope>
    <source>
        <strain evidence="14">169a</strain>
    </source>
</reference>
<protein>
    <recommendedName>
        <fullName evidence="10">mRNA export factor MEX67</fullName>
    </recommendedName>
</protein>
<feature type="domain" description="NTF2" evidence="12">
    <location>
        <begin position="380"/>
        <end position="556"/>
    </location>
</feature>
<dbReference type="SUPFAM" id="SSF46934">
    <property type="entry name" value="UBA-like"/>
    <property type="match status" value="1"/>
</dbReference>
<comment type="function">
    <text evidence="9">Involved in the export of mRNA from the nucleus to the cytoplasm.</text>
</comment>
<keyword evidence="4" id="KW-0963">Cytoplasm</keyword>
<dbReference type="InterPro" id="IPR009060">
    <property type="entry name" value="UBA-like_sf"/>
</dbReference>
<dbReference type="PROSITE" id="PS51281">
    <property type="entry name" value="TAP_C"/>
    <property type="match status" value="1"/>
</dbReference>
<feature type="region of interest" description="Disordered" evidence="11">
    <location>
        <begin position="1"/>
        <end position="70"/>
    </location>
</feature>
<keyword evidence="15" id="KW-1185">Reference proteome</keyword>
<dbReference type="Gene3D" id="1.10.8.10">
    <property type="entry name" value="DNA helicase RuvA subunit, C-terminal domain"/>
    <property type="match status" value="1"/>
</dbReference>
<dbReference type="InterPro" id="IPR001611">
    <property type="entry name" value="Leu-rich_rpt"/>
</dbReference>
<accession>A0AAQ3M7S6</accession>
<evidence type="ECO:0000256" key="4">
    <source>
        <dbReference type="ARBA" id="ARBA00022490"/>
    </source>
</evidence>
<evidence type="ECO:0000259" key="12">
    <source>
        <dbReference type="PROSITE" id="PS50177"/>
    </source>
</evidence>
<proteinExistence type="inferred from homology"/>
<dbReference type="Gene3D" id="3.10.450.50">
    <property type="match status" value="1"/>
</dbReference>
<evidence type="ECO:0000313" key="15">
    <source>
        <dbReference type="Proteomes" id="UP001303373"/>
    </source>
</evidence>
<dbReference type="FunFam" id="3.10.450.50:FF:000013">
    <property type="entry name" value="mRNA export factor mex67"/>
    <property type="match status" value="1"/>
</dbReference>
<dbReference type="Proteomes" id="UP001303373">
    <property type="component" value="Chromosome 8"/>
</dbReference>
<dbReference type="PANTHER" id="PTHR10662:SF22">
    <property type="entry name" value="NUCLEAR RNA EXPORT FACTOR 1"/>
    <property type="match status" value="1"/>
</dbReference>
<dbReference type="InterPro" id="IPR002075">
    <property type="entry name" value="NTF2_dom"/>
</dbReference>
<gene>
    <name evidence="14" type="ORF">R9X50_00534400</name>
</gene>
<dbReference type="PROSITE" id="PS51450">
    <property type="entry name" value="LRR"/>
    <property type="match status" value="1"/>
</dbReference>
<dbReference type="Pfam" id="PF22602">
    <property type="entry name" value="NXF_NTF2"/>
    <property type="match status" value="1"/>
</dbReference>
<dbReference type="InterPro" id="IPR030217">
    <property type="entry name" value="NXF_fam"/>
</dbReference>
<dbReference type="FunFam" id="1.10.8.10:FF:000018">
    <property type="entry name" value="Nuclear RNA export factor 1"/>
    <property type="match status" value="1"/>
</dbReference>
<comment type="similarity">
    <text evidence="2">Belongs to the NXF family.</text>
</comment>
<dbReference type="FunFam" id="3.80.10.10:FF:000296">
    <property type="entry name" value="mRNA export factor MEX67"/>
    <property type="match status" value="1"/>
</dbReference>
<evidence type="ECO:0000256" key="3">
    <source>
        <dbReference type="ARBA" id="ARBA00022448"/>
    </source>
</evidence>
<dbReference type="SUPFAM" id="SSF52058">
    <property type="entry name" value="L domain-like"/>
    <property type="match status" value="1"/>
</dbReference>
<dbReference type="InterPro" id="IPR032675">
    <property type="entry name" value="LRR_dom_sf"/>
</dbReference>
<evidence type="ECO:0000256" key="7">
    <source>
        <dbReference type="ARBA" id="ARBA00022816"/>
    </source>
</evidence>
<organism evidence="14 15">
    <name type="scientific">Acrodontium crateriforme</name>
    <dbReference type="NCBI Taxonomy" id="150365"/>
    <lineage>
        <taxon>Eukaryota</taxon>
        <taxon>Fungi</taxon>
        <taxon>Dikarya</taxon>
        <taxon>Ascomycota</taxon>
        <taxon>Pezizomycotina</taxon>
        <taxon>Dothideomycetes</taxon>
        <taxon>Dothideomycetidae</taxon>
        <taxon>Mycosphaerellales</taxon>
        <taxon>Teratosphaeriaceae</taxon>
        <taxon>Acrodontium</taxon>
    </lineage>
</organism>
<dbReference type="GO" id="GO:0042272">
    <property type="term" value="C:nuclear RNA export factor complex"/>
    <property type="evidence" value="ECO:0007669"/>
    <property type="project" value="UniProtKB-ARBA"/>
</dbReference>
<keyword evidence="3" id="KW-0813">Transport</keyword>
<evidence type="ECO:0000256" key="10">
    <source>
        <dbReference type="ARBA" id="ARBA00069694"/>
    </source>
</evidence>
<sequence length="652" mass="71546">MVARGGGTKKAARGPASQRRAARKADRDGDIGMSVDGGVTKGRSNRVGKSSGIPKGSKASGSQPSRISASAKREILKHTGDLSMRDTRTSAPKSQIRLRITGWEKSKAATNPDGGVSSLIKWLEKKASTKLGSRKRTVKIQKSQVEGTELTINVTSEDSRALLRMNGYEWAGTNITIEQVGGPVGAGSTSTEAEKIKAMLRGVLERRYNLDDKFLDLSGLGQDEELKAQAMFDKKSTASKFFPAMMAVLENSFDTPAEKDAAILSVSLANNGLVDVTIVTSLSQTLPKLQNLDLSNNKIENLSALHPWRRRFYHLKHLILSNNPIEQREPNYPAEIVPWYPNLRMLNNVQVRTEEEIAAKSKVNMPFPIRSPAFQDEGGIAENFVRTLFAGYDTDRAALAAHYYDAKSEFSYALNTQAPRDPATSETTEKQEWDNYIKNSRNLKKISHLPARQNRLYRGTAAVADIFSKLPKTRHPDLASEARKWMIEAHIQPGVPDANGQYPIGVDGFMIVIHGEYDELDDSTGQAKKKRSFDRTFIVGPGGSAGVRVVSDMLNVRSYGGAQAFEPENIEALSDATATQNIQQLDAPPQLPAGVTLEIAEQMVIQLAKQTGMTLEYAKLCLEQTQWNYEQGMAAFESNKASLPPTAFITTG</sequence>
<evidence type="ECO:0000256" key="6">
    <source>
        <dbReference type="ARBA" id="ARBA00022737"/>
    </source>
</evidence>
<keyword evidence="5" id="KW-0433">Leucine-rich repeat</keyword>
<evidence type="ECO:0000256" key="5">
    <source>
        <dbReference type="ARBA" id="ARBA00022614"/>
    </source>
</evidence>
<feature type="domain" description="TAP-C" evidence="13">
    <location>
        <begin position="598"/>
        <end position="651"/>
    </location>
</feature>
<dbReference type="Gene3D" id="3.80.10.10">
    <property type="entry name" value="Ribonuclease Inhibitor"/>
    <property type="match status" value="1"/>
</dbReference>
<evidence type="ECO:0000256" key="1">
    <source>
        <dbReference type="ARBA" id="ARBA00004123"/>
    </source>
</evidence>
<keyword evidence="6" id="KW-0677">Repeat</keyword>